<dbReference type="Proteomes" id="UP000046392">
    <property type="component" value="Unplaced"/>
</dbReference>
<feature type="chain" id="PRO_5005894241" evidence="1">
    <location>
        <begin position="22"/>
        <end position="95"/>
    </location>
</feature>
<reference evidence="3" key="1">
    <citation type="submission" date="2017-02" db="UniProtKB">
        <authorList>
            <consortium name="WormBaseParasite"/>
        </authorList>
    </citation>
    <scope>IDENTIFICATION</scope>
</reference>
<name>A0A0N5BE91_STREA</name>
<keyword evidence="2" id="KW-1185">Reference proteome</keyword>
<dbReference type="AlphaFoldDB" id="A0A0N5BE91"/>
<evidence type="ECO:0000313" key="2">
    <source>
        <dbReference type="Proteomes" id="UP000046392"/>
    </source>
</evidence>
<organism evidence="2 3">
    <name type="scientific">Strongyloides papillosus</name>
    <name type="common">Intestinal threadworm</name>
    <dbReference type="NCBI Taxonomy" id="174720"/>
    <lineage>
        <taxon>Eukaryota</taxon>
        <taxon>Metazoa</taxon>
        <taxon>Ecdysozoa</taxon>
        <taxon>Nematoda</taxon>
        <taxon>Chromadorea</taxon>
        <taxon>Rhabditida</taxon>
        <taxon>Tylenchina</taxon>
        <taxon>Panagrolaimomorpha</taxon>
        <taxon>Strongyloidoidea</taxon>
        <taxon>Strongyloididae</taxon>
        <taxon>Strongyloides</taxon>
    </lineage>
</organism>
<evidence type="ECO:0000313" key="3">
    <source>
        <dbReference type="WBParaSite" id="SPAL_0000431400.1"/>
    </source>
</evidence>
<protein>
    <submittedName>
        <fullName evidence="3">Saposin B-type domain-containing protein</fullName>
    </submittedName>
</protein>
<dbReference type="WBParaSite" id="SPAL_0000431400.1">
    <property type="protein sequence ID" value="SPAL_0000431400.1"/>
    <property type="gene ID" value="SPAL_0000431400"/>
</dbReference>
<accession>A0A0N5BE91</accession>
<evidence type="ECO:0000256" key="1">
    <source>
        <dbReference type="SAM" id="SignalP"/>
    </source>
</evidence>
<sequence>MIKNLILIFLLLSSIILQASSSEECEILKLCDRFDDIIRFTRCTDTFIQQNPLCDEELKISRYIKKGFLPFYNVFGKRNLRIFKQLRQLQRIPVG</sequence>
<feature type="signal peptide" evidence="1">
    <location>
        <begin position="1"/>
        <end position="21"/>
    </location>
</feature>
<keyword evidence="1" id="KW-0732">Signal</keyword>
<proteinExistence type="predicted"/>